<name>W7JAR1_PLAFA</name>
<evidence type="ECO:0000256" key="8">
    <source>
        <dbReference type="SAM" id="MobiDB-lite"/>
    </source>
</evidence>
<evidence type="ECO:0000256" key="2">
    <source>
        <dbReference type="ARBA" id="ARBA00022448"/>
    </source>
</evidence>
<dbReference type="Pfam" id="PF04193">
    <property type="entry name" value="PQ-loop"/>
    <property type="match status" value="2"/>
</dbReference>
<feature type="region of interest" description="Disordered" evidence="8">
    <location>
        <begin position="486"/>
        <end position="507"/>
    </location>
</feature>
<dbReference type="PANTHER" id="PTHR12226">
    <property type="entry name" value="MANNOSE-P-DOLICHOL UTILIZATION DEFECT 1 LEC35 -RELATED"/>
    <property type="match status" value="1"/>
</dbReference>
<accession>W7JAR1</accession>
<keyword evidence="3 9" id="KW-0812">Transmembrane</keyword>
<dbReference type="InterPro" id="IPR016817">
    <property type="entry name" value="MannP-dilichol_defect-1"/>
</dbReference>
<evidence type="ECO:0000256" key="3">
    <source>
        <dbReference type="ARBA" id="ARBA00022692"/>
    </source>
</evidence>
<evidence type="ECO:0000256" key="4">
    <source>
        <dbReference type="ARBA" id="ARBA00022737"/>
    </source>
</evidence>
<evidence type="ECO:0000256" key="1">
    <source>
        <dbReference type="ARBA" id="ARBA00004141"/>
    </source>
</evidence>
<feature type="region of interest" description="Disordered" evidence="8">
    <location>
        <begin position="46"/>
        <end position="90"/>
    </location>
</feature>
<dbReference type="Gene3D" id="1.20.1280.290">
    <property type="match status" value="2"/>
</dbReference>
<evidence type="ECO:0000256" key="5">
    <source>
        <dbReference type="ARBA" id="ARBA00022989"/>
    </source>
</evidence>
<evidence type="ECO:0000313" key="10">
    <source>
        <dbReference type="EMBL" id="EWC75835.1"/>
    </source>
</evidence>
<comment type="similarity">
    <text evidence="7">Belongs to the MPDU1 (TC 2.A.43.3) family.</text>
</comment>
<feature type="transmembrane region" description="Helical" evidence="9">
    <location>
        <begin position="822"/>
        <end position="843"/>
    </location>
</feature>
<dbReference type="OrthoDB" id="370595at2759"/>
<dbReference type="Proteomes" id="UP000030697">
    <property type="component" value="Unassembled WGS sequence"/>
</dbReference>
<dbReference type="SMART" id="SM00679">
    <property type="entry name" value="CTNS"/>
    <property type="match status" value="2"/>
</dbReference>
<gene>
    <name evidence="10" type="ORF">C923_03544</name>
</gene>
<keyword evidence="2" id="KW-0813">Transport</keyword>
<feature type="transmembrane region" description="Helical" evidence="9">
    <location>
        <begin position="675"/>
        <end position="693"/>
    </location>
</feature>
<dbReference type="EMBL" id="KE124621">
    <property type="protein sequence ID" value="EWC75835.1"/>
    <property type="molecule type" value="Genomic_DNA"/>
</dbReference>
<dbReference type="InterPro" id="IPR006603">
    <property type="entry name" value="PQ-loop_rpt"/>
</dbReference>
<dbReference type="PANTHER" id="PTHR12226:SF2">
    <property type="entry name" value="MANNOSE-P-DOLICHOL UTILIZATION DEFECT 1 PROTEIN"/>
    <property type="match status" value="1"/>
</dbReference>
<keyword evidence="6 9" id="KW-0472">Membrane</keyword>
<protein>
    <submittedName>
        <fullName evidence="10">Uncharacterized protein</fullName>
    </submittedName>
</protein>
<feature type="transmembrane region" description="Helical" evidence="9">
    <location>
        <begin position="734"/>
        <end position="755"/>
    </location>
</feature>
<comment type="subcellular location">
    <subcellularLocation>
        <location evidence="1">Membrane</location>
        <topology evidence="1">Multi-pass membrane protein</topology>
    </subcellularLocation>
</comment>
<evidence type="ECO:0000313" key="11">
    <source>
        <dbReference type="Proteomes" id="UP000030697"/>
    </source>
</evidence>
<feature type="compositionally biased region" description="Low complexity" evidence="8">
    <location>
        <begin position="49"/>
        <end position="68"/>
    </location>
</feature>
<sequence>MNGEKLHGLFYKNCNLYVGEYILPDDIKNDDVEGGSIKNEIKKKKTHINNNDNNNNNNNNNNNGNNNNIDCNYSKDTNNEEKKNSSKQMYTANDKEYNIEMNKDISFNQPNQENFNIIFHGEGKYIKKNEFFVGNFENNNYRKGIWVKYKNIHNLFYFMNIHEILLKEEDNNMNDTKSCLDNFQKLLYVPLKDINIYIGEFDGNMFNGFSLYLFYPLIYVGYFINNSMHGYGYIFYIQSPCQNNKNIYKLNHIFGPHNLYDFLFTTGIERENKTNQPTMVYNKNVVDNKNTVDKQKTLEKKEQISSHNVDTQNINNNSKNQIHFKIYKTLEEMINQRNVDLKEKKKRNLVEEGKQSKTTCYNLINKIERDIYKTFKLNISKKKKINKIKKILYENEEENIHNIFNHICYENLLFKGYFYNNHFSNNKKEQILYRKLFIHRYKNMITEKINNIQTNIMNDHNYKCDDLILENNVLFVIQKNNTNKDKKKMNYTNKDKEDNKNNNFISNKEDEKNDIHHDFCNDDNFKIMTDNIEDEKEEKLKFELFKNIIDINLLKYIFQLPSNNNSNMEYSIDIIIDKKKIIKYKNKIKEFQMDINLLETATLNLNGYYQLIIIKLKCKGDHTFHFITNNSNIPSVYKIKIFLISSDKSSIIKYNIFHLTYILVYTRTLDKKTKVLNYFFVYFIIAGACFIKIPQLRKIITKKTAVGLSFMSIYLEIFVATSLIVFSIYEKINFILYVDVILINVQNLILVFFMWKYHKIYSKSVQILKVCFYISFILFTLYVLPKKLVPLLGLSSAPLSCFSKLPQIYLNHKNKNTGNLSLLTYTFILCGNLARIFIILFNIKNQIYLVKIKPTHKYIKMNSI</sequence>
<evidence type="ECO:0000256" key="9">
    <source>
        <dbReference type="SAM" id="Phobius"/>
    </source>
</evidence>
<organism evidence="10 11">
    <name type="scientific">Plasmodium falciparum UGT5.1</name>
    <dbReference type="NCBI Taxonomy" id="1237627"/>
    <lineage>
        <taxon>Eukaryota</taxon>
        <taxon>Sar</taxon>
        <taxon>Alveolata</taxon>
        <taxon>Apicomplexa</taxon>
        <taxon>Aconoidasida</taxon>
        <taxon>Haemosporida</taxon>
        <taxon>Plasmodiidae</taxon>
        <taxon>Plasmodium</taxon>
        <taxon>Plasmodium (Laverania)</taxon>
    </lineage>
</organism>
<reference evidence="10 11" key="1">
    <citation type="submission" date="2013-02" db="EMBL/GenBank/DDBJ databases">
        <title>The Genome Sequence of Plasmodium falciparum UGT5.1.</title>
        <authorList>
            <consortium name="The Broad Institute Genome Sequencing Platform"/>
            <consortium name="The Broad Institute Genome Sequencing Center for Infectious Disease"/>
            <person name="Neafsey D."/>
            <person name="Cheeseman I."/>
            <person name="Volkman S."/>
            <person name="Adams J."/>
            <person name="Walker B."/>
            <person name="Young S.K."/>
            <person name="Zeng Q."/>
            <person name="Gargeya S."/>
            <person name="Fitzgerald M."/>
            <person name="Haas B."/>
            <person name="Abouelleil A."/>
            <person name="Alvarado L."/>
            <person name="Arachchi H.M."/>
            <person name="Berlin A.M."/>
            <person name="Chapman S.B."/>
            <person name="Dewar J."/>
            <person name="Goldberg J."/>
            <person name="Griggs A."/>
            <person name="Gujja S."/>
            <person name="Hansen M."/>
            <person name="Howarth C."/>
            <person name="Imamovic A."/>
            <person name="Larimer J."/>
            <person name="McCowan C."/>
            <person name="Murphy C."/>
            <person name="Neiman D."/>
            <person name="Pearson M."/>
            <person name="Priest M."/>
            <person name="Roberts A."/>
            <person name="Saif S."/>
            <person name="Shea T."/>
            <person name="Sisk P."/>
            <person name="Sykes S."/>
            <person name="Wortman J."/>
            <person name="Nusbaum C."/>
            <person name="Birren B."/>
        </authorList>
    </citation>
    <scope>NUCLEOTIDE SEQUENCE [LARGE SCALE GENOMIC DNA]</scope>
    <source>
        <strain evidence="10 11">UGT5.1</strain>
    </source>
</reference>
<feature type="transmembrane region" description="Helical" evidence="9">
    <location>
        <begin position="705"/>
        <end position="728"/>
    </location>
</feature>
<dbReference type="AlphaFoldDB" id="W7JAR1"/>
<keyword evidence="5 9" id="KW-1133">Transmembrane helix</keyword>
<feature type="transmembrane region" description="Helical" evidence="9">
    <location>
        <begin position="767"/>
        <end position="784"/>
    </location>
</feature>
<evidence type="ECO:0000256" key="7">
    <source>
        <dbReference type="ARBA" id="ARBA00038475"/>
    </source>
</evidence>
<proteinExistence type="inferred from homology"/>
<dbReference type="GO" id="GO:0016020">
    <property type="term" value="C:membrane"/>
    <property type="evidence" value="ECO:0007669"/>
    <property type="project" value="UniProtKB-SubCell"/>
</dbReference>
<keyword evidence="4" id="KW-0677">Repeat</keyword>
<evidence type="ECO:0000256" key="6">
    <source>
        <dbReference type="ARBA" id="ARBA00023136"/>
    </source>
</evidence>